<organism evidence="2">
    <name type="scientific">Tanacetum cinerariifolium</name>
    <name type="common">Dalmatian daisy</name>
    <name type="synonym">Chrysanthemum cinerariifolium</name>
    <dbReference type="NCBI Taxonomy" id="118510"/>
    <lineage>
        <taxon>Eukaryota</taxon>
        <taxon>Viridiplantae</taxon>
        <taxon>Streptophyta</taxon>
        <taxon>Embryophyta</taxon>
        <taxon>Tracheophyta</taxon>
        <taxon>Spermatophyta</taxon>
        <taxon>Magnoliopsida</taxon>
        <taxon>eudicotyledons</taxon>
        <taxon>Gunneridae</taxon>
        <taxon>Pentapetalae</taxon>
        <taxon>asterids</taxon>
        <taxon>campanulids</taxon>
        <taxon>Asterales</taxon>
        <taxon>Asteraceae</taxon>
        <taxon>Asteroideae</taxon>
        <taxon>Anthemideae</taxon>
        <taxon>Anthemidinae</taxon>
        <taxon>Tanacetum</taxon>
    </lineage>
</organism>
<comment type="caution">
    <text evidence="2">The sequence shown here is derived from an EMBL/GenBank/DDBJ whole genome shotgun (WGS) entry which is preliminary data.</text>
</comment>
<feature type="non-terminal residue" evidence="2">
    <location>
        <position position="1"/>
    </location>
</feature>
<feature type="region of interest" description="Disordered" evidence="1">
    <location>
        <begin position="40"/>
        <end position="71"/>
    </location>
</feature>
<sequence length="119" mass="12633">VDFLENKLIEKGAGPNWLFDIDTLTNSMKYVPVVVAGTSPTNISEQDCNADAPKSSRISNPTATSKEPSAQQVEPAVSLTVAFDILTVSSPVSTVYLDISAESSSGSRLIPKGVFSQKE</sequence>
<dbReference type="AlphaFoldDB" id="A0A699VSM8"/>
<reference evidence="2" key="1">
    <citation type="journal article" date="2019" name="Sci. Rep.">
        <title>Draft genome of Tanacetum cinerariifolium, the natural source of mosquito coil.</title>
        <authorList>
            <person name="Yamashiro T."/>
            <person name="Shiraishi A."/>
            <person name="Satake H."/>
            <person name="Nakayama K."/>
        </authorList>
    </citation>
    <scope>NUCLEOTIDE SEQUENCE</scope>
</reference>
<feature type="non-terminal residue" evidence="2">
    <location>
        <position position="119"/>
    </location>
</feature>
<gene>
    <name evidence="2" type="ORF">Tci_908030</name>
</gene>
<evidence type="ECO:0000313" key="2">
    <source>
        <dbReference type="EMBL" id="GFD36061.1"/>
    </source>
</evidence>
<evidence type="ECO:0000256" key="1">
    <source>
        <dbReference type="SAM" id="MobiDB-lite"/>
    </source>
</evidence>
<name>A0A699VSM8_TANCI</name>
<feature type="compositionally biased region" description="Polar residues" evidence="1">
    <location>
        <begin position="56"/>
        <end position="71"/>
    </location>
</feature>
<proteinExistence type="predicted"/>
<protein>
    <submittedName>
        <fullName evidence="2">Uncharacterized protein</fullName>
    </submittedName>
</protein>
<accession>A0A699VSM8</accession>
<dbReference type="EMBL" id="BKCJ011466738">
    <property type="protein sequence ID" value="GFD36061.1"/>
    <property type="molecule type" value="Genomic_DNA"/>
</dbReference>